<evidence type="ECO:0000313" key="1">
    <source>
        <dbReference type="Proteomes" id="UP000095286"/>
    </source>
</evidence>
<sequence length="238" mass="26846">MTAVRAQFYVYALTLIFFAILGGFVAVNHDFKSIIVSFRGSSGEFEITMEFIETVFDKKISLFSGGVSRYFYDAFTLLWSSGMRDAFLTLKNKHPEYTVDVTGHSLGAAIGSIAAATISSEGYVSYDKIRYVSFGEPRVGDAKYVAAFDKLVGVSYRLIHSFDLVPHLPFHNLFGYDHHKVEVYYPKDMVAGSSYTVCDENDDNTECSNKNDPFKLNWDDHDFYFNHHVSDWGISGCV</sequence>
<dbReference type="Proteomes" id="UP000095286">
    <property type="component" value="Unplaced"/>
</dbReference>
<name>A0AC35TQH2_9BILA</name>
<evidence type="ECO:0000313" key="2">
    <source>
        <dbReference type="WBParaSite" id="RSKR_0000305400.1"/>
    </source>
</evidence>
<protein>
    <submittedName>
        <fullName evidence="2">Lipase_3 domain-containing protein</fullName>
    </submittedName>
</protein>
<proteinExistence type="predicted"/>
<dbReference type="WBParaSite" id="RSKR_0000305400.1">
    <property type="protein sequence ID" value="RSKR_0000305400.1"/>
    <property type="gene ID" value="RSKR_0000305400"/>
</dbReference>
<accession>A0AC35TQH2</accession>
<organism evidence="1 2">
    <name type="scientific">Rhabditophanes sp. KR3021</name>
    <dbReference type="NCBI Taxonomy" id="114890"/>
    <lineage>
        <taxon>Eukaryota</taxon>
        <taxon>Metazoa</taxon>
        <taxon>Ecdysozoa</taxon>
        <taxon>Nematoda</taxon>
        <taxon>Chromadorea</taxon>
        <taxon>Rhabditida</taxon>
        <taxon>Tylenchina</taxon>
        <taxon>Panagrolaimomorpha</taxon>
        <taxon>Strongyloidoidea</taxon>
        <taxon>Alloionematidae</taxon>
        <taxon>Rhabditophanes</taxon>
    </lineage>
</organism>
<reference evidence="2" key="1">
    <citation type="submission" date="2016-11" db="UniProtKB">
        <authorList>
            <consortium name="WormBaseParasite"/>
        </authorList>
    </citation>
    <scope>IDENTIFICATION</scope>
    <source>
        <strain evidence="2">KR3021</strain>
    </source>
</reference>